<protein>
    <submittedName>
        <fullName evidence="1">Uncharacterized protein</fullName>
    </submittedName>
</protein>
<dbReference type="Gene3D" id="2.60.40.10">
    <property type="entry name" value="Immunoglobulins"/>
    <property type="match status" value="1"/>
</dbReference>
<dbReference type="EMBL" id="BART01004059">
    <property type="protein sequence ID" value="GAG65691.1"/>
    <property type="molecule type" value="Genomic_DNA"/>
</dbReference>
<evidence type="ECO:0000313" key="1">
    <source>
        <dbReference type="EMBL" id="GAG65691.1"/>
    </source>
</evidence>
<accession>X1B0Z5</accession>
<comment type="caution">
    <text evidence="1">The sequence shown here is derived from an EMBL/GenBank/DDBJ whole genome shotgun (WGS) entry which is preliminary data.</text>
</comment>
<dbReference type="AlphaFoldDB" id="X1B0Z5"/>
<name>X1B0Z5_9ZZZZ</name>
<gene>
    <name evidence="1" type="ORF">S01H4_10542</name>
</gene>
<sequence>MIDDNHDEVGHVGGPFFGLPIGGDGSDALNVWIGTGSNCPETTVNFFPNRMYIKSGISIKPIWAVVDTDSLIEKVYATIIPPNWTPSEMISDDECSNLIEDTGFLLIELHDYDGDGNYTSFFEVGLDPDFWNTTGDYKANFYARSQDRTVADIQSTCITLNEDGKAPPDTIPPKISILHPNANATVSNIINITAEGNDDQQLDKIQLLLDGTLLKEEVMPPYLPYPEAIYNLNTSNYKNGLYNVTAIAIDKANNVKQTSIAINIQ</sequence>
<organism evidence="1">
    <name type="scientific">marine sediment metagenome</name>
    <dbReference type="NCBI Taxonomy" id="412755"/>
    <lineage>
        <taxon>unclassified sequences</taxon>
        <taxon>metagenomes</taxon>
        <taxon>ecological metagenomes</taxon>
    </lineage>
</organism>
<proteinExistence type="predicted"/>
<dbReference type="InterPro" id="IPR013783">
    <property type="entry name" value="Ig-like_fold"/>
</dbReference>
<reference evidence="1" key="1">
    <citation type="journal article" date="2014" name="Front. Microbiol.">
        <title>High frequency of phylogenetically diverse reductive dehalogenase-homologous genes in deep subseafloor sedimentary metagenomes.</title>
        <authorList>
            <person name="Kawai M."/>
            <person name="Futagami T."/>
            <person name="Toyoda A."/>
            <person name="Takaki Y."/>
            <person name="Nishi S."/>
            <person name="Hori S."/>
            <person name="Arai W."/>
            <person name="Tsubouchi T."/>
            <person name="Morono Y."/>
            <person name="Uchiyama I."/>
            <person name="Ito T."/>
            <person name="Fujiyama A."/>
            <person name="Inagaki F."/>
            <person name="Takami H."/>
        </authorList>
    </citation>
    <scope>NUCLEOTIDE SEQUENCE</scope>
    <source>
        <strain evidence="1">Expedition CK06-06</strain>
    </source>
</reference>
<dbReference type="Pfam" id="PF17957">
    <property type="entry name" value="Big_7"/>
    <property type="match status" value="1"/>
</dbReference>
<feature type="non-terminal residue" evidence="1">
    <location>
        <position position="265"/>
    </location>
</feature>